<dbReference type="GO" id="GO:0031956">
    <property type="term" value="F:medium-chain fatty acid-CoA ligase activity"/>
    <property type="evidence" value="ECO:0007669"/>
    <property type="project" value="TreeGrafter"/>
</dbReference>
<keyword evidence="4" id="KW-0472">Membrane</keyword>
<organism evidence="6 7">
    <name type="scientific">Ceratocystis fimbriata CBS 114723</name>
    <dbReference type="NCBI Taxonomy" id="1035309"/>
    <lineage>
        <taxon>Eukaryota</taxon>
        <taxon>Fungi</taxon>
        <taxon>Dikarya</taxon>
        <taxon>Ascomycota</taxon>
        <taxon>Pezizomycotina</taxon>
        <taxon>Sordariomycetes</taxon>
        <taxon>Hypocreomycetidae</taxon>
        <taxon>Microascales</taxon>
        <taxon>Ceratocystidaceae</taxon>
        <taxon>Ceratocystis</taxon>
    </lineage>
</organism>
<keyword evidence="1" id="KW-0596">Phosphopantetheine</keyword>
<dbReference type="GO" id="GO:0006631">
    <property type="term" value="P:fatty acid metabolic process"/>
    <property type="evidence" value="ECO:0007669"/>
    <property type="project" value="TreeGrafter"/>
</dbReference>
<evidence type="ECO:0000256" key="4">
    <source>
        <dbReference type="SAM" id="Phobius"/>
    </source>
</evidence>
<evidence type="ECO:0000313" key="6">
    <source>
        <dbReference type="EMBL" id="PHH52689.1"/>
    </source>
</evidence>
<name>A0A2C5WV27_9PEZI</name>
<dbReference type="SMART" id="SM01294">
    <property type="entry name" value="PKS_PP_betabranch"/>
    <property type="match status" value="1"/>
</dbReference>
<dbReference type="Proteomes" id="UP000222788">
    <property type="component" value="Unassembled WGS sequence"/>
</dbReference>
<proteinExistence type="predicted"/>
<dbReference type="Gene3D" id="3.40.50.12780">
    <property type="entry name" value="N-terminal domain of ligase-like"/>
    <property type="match status" value="1"/>
</dbReference>
<dbReference type="Gene3D" id="3.30.300.30">
    <property type="match status" value="1"/>
</dbReference>
<dbReference type="InterPro" id="IPR042099">
    <property type="entry name" value="ANL_N_sf"/>
</dbReference>
<dbReference type="SUPFAM" id="SSF51161">
    <property type="entry name" value="Trimeric LpxA-like enzymes"/>
    <property type="match status" value="3"/>
</dbReference>
<dbReference type="SUPFAM" id="SSF56801">
    <property type="entry name" value="Acetyl-CoA synthetase-like"/>
    <property type="match status" value="1"/>
</dbReference>
<dbReference type="STRING" id="1035309.A0A2C5WV27"/>
<gene>
    <name evidence="6" type="ORF">CFIMG_001938RA</name>
</gene>
<feature type="domain" description="Carrier" evidence="5">
    <location>
        <begin position="795"/>
        <end position="872"/>
    </location>
</feature>
<accession>A0A2C5WV27</accession>
<evidence type="ECO:0000313" key="7">
    <source>
        <dbReference type="Proteomes" id="UP000222788"/>
    </source>
</evidence>
<dbReference type="PANTHER" id="PTHR43201:SF10">
    <property type="entry name" value="CARRIER DOMAIN-CONTAINING PROTEIN"/>
    <property type="match status" value="1"/>
</dbReference>
<dbReference type="InterPro" id="IPR045851">
    <property type="entry name" value="AMP-bd_C_sf"/>
</dbReference>
<keyword evidence="7" id="KW-1185">Reference proteome</keyword>
<dbReference type="InterPro" id="IPR036736">
    <property type="entry name" value="ACP-like_sf"/>
</dbReference>
<evidence type="ECO:0000259" key="5">
    <source>
        <dbReference type="PROSITE" id="PS50075"/>
    </source>
</evidence>
<dbReference type="Gene3D" id="1.10.1200.10">
    <property type="entry name" value="ACP-like"/>
    <property type="match status" value="1"/>
</dbReference>
<dbReference type="InterPro" id="IPR000873">
    <property type="entry name" value="AMP-dep_synth/lig_dom"/>
</dbReference>
<dbReference type="SMART" id="SM00823">
    <property type="entry name" value="PKS_PP"/>
    <property type="match status" value="1"/>
</dbReference>
<sequence>MSLRQVPSGADLRKVPSDTAQAVLNALLADTVRPAAQVFANFEHFAAATAPSALPDTLSLLRAYGKLYSRLPDFEKHRLASRSDRFTALQQDNLIVNLHDSYSSISDLIPSIDAPALRLPDGSNSIMYAALRKFVADFTLSLPLEDKEHHTVAVCLPNGPLLAASCLAVAGNYACAPINIAVGVEQFVADVKQAQAKYILTTPDVAEKLEMASWAPETGVSIFYIDVDYAVNGGCFSVSTAEGVEIAQDGGRRKPSRGQDLALLLFTSGTSGTKKRVPLTMHMLLHGAVLVIDSWGLTEQDICLNMMPLFHVQLIICVYTYYRGGLLRNIFAPILAGGSTVCCPAFDADLFWTVVDRIQPTWYYASPTMHDLIVKAMPSEEVLAKSRFRLICNAAGGLLPTLAGELKSKFKCTILPSYGMTECMPISTPPLTYQLEREGTSGISTGPDMAILDASGNQLGPMETGYINVRGSPVFGGYLKDDGSLDVSVFNTAGWFDTGDMGHMDADGYLYVTGRSKEVINRGGEIISPFEIEDAIASASLNPESPIFQRVKGCLAFSVDHEVLQEVVGVVLVTPPDKQRVDLKILQNAVASSLHSAKWPFLVVYMDSLPKSNNKIMRIKVAQRLGLPTVTDSTPYMSRHWEADCPPDNTPLSVKITSRQCQADLSVVEKAIKELVPAGIEIEVFARFNQDKGAVETVIAPSTPMTPCFSTSMSSPNPGSISPSSTYFEDPRRPSISRFSSTMSLSLVDKVHNYMVPHTTHTLETPLPRSRASGMVDEMGLSKMLQMLQEEKAAEFGATTRGQIIATMAEVLDCSPDQIKAEEPFYQQGVDSLLVGQLAAKLRNQFHVAIPSTKLYEGASPIDLAAFVDDALKNNKGTDSMSNAPLPDVGRTHSSTNPFLLVLQLVPLCFIYPVRRAMQWCMFMSMMASTETWASNYSTPGRLFNLVLCVAISKLAMRAVLPFAGIIVKWVVIGRYREGLYPMWGGYHTRWWIVQKTLDICGLGFFSTTDATRNFYYRIMGAKIGKNVKFRDMGLQEFDLVEIGDNVTLERSRLRPFAVERNTSMYLGRIKIGSNCTVGTASFIAPGAVIPDNTCIGPNSSSWEMDDADEGNRHLLASGTPSAHWALSLFLTTPLVFLAWVVYLLPWLAGLVGLVMSPVQMQPGWGHIYAVIHWFAAPHRVGYHFLALTLQVTVSPIFVLLYAALIRVILDGIFGRLTPSTAANRSAIDRWRMDLIRQIMPIKKMLQVTNLFGSHYEMTSRCMRLMGAKVGRRVYWPGTGPKITDYHLIDIGDDVVFGSRSHLITSDAIGSDYIKIGNGAMIADRVVLLPGVEVGCNTLLGSGAMTRRNGYYADGMTYAGSKKGDCTALAMSDPKKMDSDTGTSRNASSESTATEFVRDLSDAEKGVGQKGGRISRFLKRSPKAAGSQPATPFGRAFYCGEAPYHVLGQFVCAAYNIFFAVFTKAFWNAPTVATIQIVDRIYREAEAGTWRDRDGHFHIPFLLGFMVAFTVGFLIVEILLVFIAVVSSKWILMGRRQPGNYDWDKSSYCQRWQIYLAIERLRRQCIRGHGILGMLTGTYWLVLFFKALGAKIGKDCALFAGGTPTLYFTEPDLLTLGDRVAVDDASLVGHINSRGKFNLNKLSVGDRSVLRAGSRLLSGAKMEEDTCLLEHTLIMGGEIIEEGTTMQGWTGERFSRLRVPEHVTSC</sequence>
<feature type="compositionally biased region" description="Polar residues" evidence="3">
    <location>
        <begin position="1380"/>
        <end position="1394"/>
    </location>
</feature>
<protein>
    <submittedName>
        <fullName evidence="6">Putative peroxisomal-coenzyme A synthetase</fullName>
    </submittedName>
</protein>
<evidence type="ECO:0000256" key="1">
    <source>
        <dbReference type="ARBA" id="ARBA00022450"/>
    </source>
</evidence>
<comment type="caution">
    <text evidence="6">The sequence shown here is derived from an EMBL/GenBank/DDBJ whole genome shotgun (WGS) entry which is preliminary data.</text>
</comment>
<dbReference type="InterPro" id="IPR011004">
    <property type="entry name" value="Trimer_LpxA-like_sf"/>
</dbReference>
<keyword evidence="4" id="KW-0812">Transmembrane</keyword>
<dbReference type="Pfam" id="PF00550">
    <property type="entry name" value="PP-binding"/>
    <property type="match status" value="1"/>
</dbReference>
<dbReference type="InterPro" id="IPR009081">
    <property type="entry name" value="PP-bd_ACP"/>
</dbReference>
<dbReference type="Gene3D" id="2.160.10.10">
    <property type="entry name" value="Hexapeptide repeat proteins"/>
    <property type="match status" value="2"/>
</dbReference>
<feature type="region of interest" description="Disordered" evidence="3">
    <location>
        <begin position="1373"/>
        <end position="1396"/>
    </location>
</feature>
<reference evidence="6 7" key="1">
    <citation type="journal article" date="2013" name="Fungal Biol.">
        <title>Analysis of microsatellite markers in the genome of the plant pathogen Ceratocystis fimbriata.</title>
        <authorList>
            <person name="Simpson M.C."/>
            <person name="Wilken P.M."/>
            <person name="Coetzee M.P."/>
            <person name="Wingfield M.J."/>
            <person name="Wingfield B.D."/>
        </authorList>
    </citation>
    <scope>NUCLEOTIDE SEQUENCE [LARGE SCALE GENOMIC DNA]</scope>
    <source>
        <strain evidence="6 7">CBS 114723</strain>
    </source>
</reference>
<dbReference type="SUPFAM" id="SSF47336">
    <property type="entry name" value="ACP-like"/>
    <property type="match status" value="1"/>
</dbReference>
<feature type="transmembrane region" description="Helical" evidence="4">
    <location>
        <begin position="1501"/>
        <end position="1526"/>
    </location>
</feature>
<feature type="transmembrane region" description="Helical" evidence="4">
    <location>
        <begin position="1570"/>
        <end position="1589"/>
    </location>
</feature>
<dbReference type="PANTHER" id="PTHR43201">
    <property type="entry name" value="ACYL-COA SYNTHETASE"/>
    <property type="match status" value="1"/>
</dbReference>
<dbReference type="PROSITE" id="PS50075">
    <property type="entry name" value="CARRIER"/>
    <property type="match status" value="1"/>
</dbReference>
<dbReference type="Pfam" id="PF00501">
    <property type="entry name" value="AMP-binding"/>
    <property type="match status" value="1"/>
</dbReference>
<evidence type="ECO:0000256" key="2">
    <source>
        <dbReference type="ARBA" id="ARBA00022553"/>
    </source>
</evidence>
<dbReference type="InterPro" id="IPR020806">
    <property type="entry name" value="PKS_PP-bd"/>
</dbReference>
<keyword evidence="2" id="KW-0597">Phosphoprotein</keyword>
<reference evidence="6 7" key="2">
    <citation type="journal article" date="2013" name="IMA Fungus">
        <title>IMA Genome-F 1: Ceratocystis fimbriata: Draft nuclear genome sequence for the plant pathogen, Ceratocystis fimbriata.</title>
        <authorList>
            <person name="Wilken P.M."/>
            <person name="Steenkamp E.T."/>
            <person name="Wingfield M.J."/>
            <person name="de Beer Z.W."/>
            <person name="Wingfield B.D."/>
        </authorList>
    </citation>
    <scope>NUCLEOTIDE SEQUENCE [LARGE SCALE GENOMIC DNA]</scope>
    <source>
        <strain evidence="6 7">CBS 114723</strain>
    </source>
</reference>
<feature type="transmembrane region" description="Helical" evidence="4">
    <location>
        <begin position="1125"/>
        <end position="1149"/>
    </location>
</feature>
<keyword evidence="4" id="KW-1133">Transmembrane helix</keyword>
<dbReference type="GO" id="GO:0031177">
    <property type="term" value="F:phosphopantetheine binding"/>
    <property type="evidence" value="ECO:0007669"/>
    <property type="project" value="InterPro"/>
</dbReference>
<dbReference type="EMBL" id="APWK03000059">
    <property type="protein sequence ID" value="PHH52689.1"/>
    <property type="molecule type" value="Genomic_DNA"/>
</dbReference>
<dbReference type="OrthoDB" id="3633556at2759"/>
<feature type="transmembrane region" description="Helical" evidence="4">
    <location>
        <begin position="1183"/>
        <end position="1210"/>
    </location>
</feature>
<evidence type="ECO:0000256" key="3">
    <source>
        <dbReference type="SAM" id="MobiDB-lite"/>
    </source>
</evidence>